<feature type="region of interest" description="Disordered" evidence="1">
    <location>
        <begin position="109"/>
        <end position="129"/>
    </location>
</feature>
<proteinExistence type="predicted"/>
<feature type="compositionally biased region" description="Low complexity" evidence="1">
    <location>
        <begin position="114"/>
        <end position="127"/>
    </location>
</feature>
<dbReference type="AlphaFoldDB" id="A0AAD8SD94"/>
<protein>
    <submittedName>
        <fullName evidence="2">Uncharacterized protein</fullName>
    </submittedName>
</protein>
<comment type="caution">
    <text evidence="2">The sequence shown here is derived from an EMBL/GenBank/DDBJ whole genome shotgun (WGS) entry which is preliminary data.</text>
</comment>
<dbReference type="EMBL" id="JAUUTY010000004">
    <property type="protein sequence ID" value="KAK1648780.1"/>
    <property type="molecule type" value="Genomic_DNA"/>
</dbReference>
<feature type="region of interest" description="Disordered" evidence="1">
    <location>
        <begin position="192"/>
        <end position="213"/>
    </location>
</feature>
<sequence length="213" mass="22531">MESDHYGTARRHATGCSSCGKAMAQARKPCAVCAAPGTKLIQLDSRFLIPCLEELLITLTSPLKAEHKLNTLESLVKYSVNLQSMVIRIYTESTSARCRCLALAGSLMPGSRRGGPASSAPGEAADGQRGCGLTVDVERASLASARDGDRAPAWEGNVGLLCSWRPHLLCSWSGRGRPARCGLTVSVDRASPAPARRRTGTELRCGTTTTGSD</sequence>
<reference evidence="2" key="1">
    <citation type="submission" date="2023-07" db="EMBL/GenBank/DDBJ databases">
        <title>A chromosome-level genome assembly of Lolium multiflorum.</title>
        <authorList>
            <person name="Chen Y."/>
            <person name="Copetti D."/>
            <person name="Kolliker R."/>
            <person name="Studer B."/>
        </authorList>
    </citation>
    <scope>NUCLEOTIDE SEQUENCE</scope>
    <source>
        <strain evidence="2">02402/16</strain>
        <tissue evidence="2">Leaf</tissue>
    </source>
</reference>
<gene>
    <name evidence="2" type="ORF">QYE76_066585</name>
</gene>
<feature type="compositionally biased region" description="Low complexity" evidence="1">
    <location>
        <begin position="202"/>
        <end position="213"/>
    </location>
</feature>
<name>A0AAD8SD94_LOLMU</name>
<evidence type="ECO:0000313" key="3">
    <source>
        <dbReference type="Proteomes" id="UP001231189"/>
    </source>
</evidence>
<accession>A0AAD8SD94</accession>
<organism evidence="2 3">
    <name type="scientific">Lolium multiflorum</name>
    <name type="common">Italian ryegrass</name>
    <name type="synonym">Lolium perenne subsp. multiflorum</name>
    <dbReference type="NCBI Taxonomy" id="4521"/>
    <lineage>
        <taxon>Eukaryota</taxon>
        <taxon>Viridiplantae</taxon>
        <taxon>Streptophyta</taxon>
        <taxon>Embryophyta</taxon>
        <taxon>Tracheophyta</taxon>
        <taxon>Spermatophyta</taxon>
        <taxon>Magnoliopsida</taxon>
        <taxon>Liliopsida</taxon>
        <taxon>Poales</taxon>
        <taxon>Poaceae</taxon>
        <taxon>BOP clade</taxon>
        <taxon>Pooideae</taxon>
        <taxon>Poodae</taxon>
        <taxon>Poeae</taxon>
        <taxon>Poeae Chloroplast Group 2 (Poeae type)</taxon>
        <taxon>Loliodinae</taxon>
        <taxon>Loliinae</taxon>
        <taxon>Lolium</taxon>
    </lineage>
</organism>
<dbReference type="Proteomes" id="UP001231189">
    <property type="component" value="Unassembled WGS sequence"/>
</dbReference>
<evidence type="ECO:0000256" key="1">
    <source>
        <dbReference type="SAM" id="MobiDB-lite"/>
    </source>
</evidence>
<evidence type="ECO:0000313" key="2">
    <source>
        <dbReference type="EMBL" id="KAK1648780.1"/>
    </source>
</evidence>
<keyword evidence="3" id="KW-1185">Reference proteome</keyword>